<proteinExistence type="predicted"/>
<comment type="caution">
    <text evidence="2">The sequence shown here is derived from an EMBL/GenBank/DDBJ whole genome shotgun (WGS) entry which is preliminary data.</text>
</comment>
<feature type="signal peptide" evidence="1">
    <location>
        <begin position="1"/>
        <end position="17"/>
    </location>
</feature>
<evidence type="ECO:0000313" key="3">
    <source>
        <dbReference type="Proteomes" id="UP001500235"/>
    </source>
</evidence>
<name>A0ABP7ST09_9SPHN</name>
<dbReference type="EMBL" id="BAABBQ010000001">
    <property type="protein sequence ID" value="GAA4015534.1"/>
    <property type="molecule type" value="Genomic_DNA"/>
</dbReference>
<evidence type="ECO:0000313" key="2">
    <source>
        <dbReference type="EMBL" id="GAA4015534.1"/>
    </source>
</evidence>
<accession>A0ABP7ST09</accession>
<dbReference type="Gene3D" id="3.30.565.40">
    <property type="entry name" value="Fervidobacterium nodosum Rt17-B1 like"/>
    <property type="match status" value="1"/>
</dbReference>
<dbReference type="Proteomes" id="UP001500235">
    <property type="component" value="Unassembled WGS sequence"/>
</dbReference>
<keyword evidence="1" id="KW-0732">Signal</keyword>
<gene>
    <name evidence="2" type="ORF">GCM10022280_12880</name>
</gene>
<evidence type="ECO:0008006" key="4">
    <source>
        <dbReference type="Google" id="ProtNLM"/>
    </source>
</evidence>
<keyword evidence="3" id="KW-1185">Reference proteome</keyword>
<reference evidence="3" key="1">
    <citation type="journal article" date="2019" name="Int. J. Syst. Evol. Microbiol.">
        <title>The Global Catalogue of Microorganisms (GCM) 10K type strain sequencing project: providing services to taxonomists for standard genome sequencing and annotation.</title>
        <authorList>
            <consortium name="The Broad Institute Genomics Platform"/>
            <consortium name="The Broad Institute Genome Sequencing Center for Infectious Disease"/>
            <person name="Wu L."/>
            <person name="Ma J."/>
        </authorList>
    </citation>
    <scope>NUCLEOTIDE SEQUENCE [LARGE SCALE GENOMIC DNA]</scope>
    <source>
        <strain evidence="3">JCM 17563</strain>
    </source>
</reference>
<organism evidence="2 3">
    <name type="scientific">Sphingomonas swuensis</name>
    <dbReference type="NCBI Taxonomy" id="977800"/>
    <lineage>
        <taxon>Bacteria</taxon>
        <taxon>Pseudomonadati</taxon>
        <taxon>Pseudomonadota</taxon>
        <taxon>Alphaproteobacteria</taxon>
        <taxon>Sphingomonadales</taxon>
        <taxon>Sphingomonadaceae</taxon>
        <taxon>Sphingomonas</taxon>
    </lineage>
</organism>
<sequence>MAVALLPLLLVAAPVSIAETSRDLAFSYRWSSEAEAIPALSRRFRADAASERKRMLGLAKAEKAFRAEAKLDWNGLDFRREWKTMGQSARLLSLLGSVSAYTGGAHSNSGTKALLWDRRLGKELTIAALLRPGMSWDGAIRQPYCVLLDRERTRRRQQPVVRGDWAGACPALKELSLALSDKDRDGLLDHVLVTADPYVAGSYAEGAYAIELPLTATMLGRLKTEYRSGFEPQPPVQ</sequence>
<evidence type="ECO:0000256" key="1">
    <source>
        <dbReference type="SAM" id="SignalP"/>
    </source>
</evidence>
<dbReference type="RefSeq" id="WP_344706559.1">
    <property type="nucleotide sequence ID" value="NZ_BAABBQ010000001.1"/>
</dbReference>
<protein>
    <recommendedName>
        <fullName evidence="4">DUF4163 domain-containing protein</fullName>
    </recommendedName>
</protein>
<feature type="chain" id="PRO_5045118629" description="DUF4163 domain-containing protein" evidence="1">
    <location>
        <begin position="18"/>
        <end position="237"/>
    </location>
</feature>